<dbReference type="NCBIfam" id="TIGR02365">
    <property type="entry name" value="dha_L_ycgS"/>
    <property type="match status" value="1"/>
</dbReference>
<organism evidence="4 5">
    <name type="scientific">Pseudooceanicola lipolyticus</name>
    <dbReference type="NCBI Taxonomy" id="2029104"/>
    <lineage>
        <taxon>Bacteria</taxon>
        <taxon>Pseudomonadati</taxon>
        <taxon>Pseudomonadota</taxon>
        <taxon>Alphaproteobacteria</taxon>
        <taxon>Rhodobacterales</taxon>
        <taxon>Paracoccaceae</taxon>
        <taxon>Pseudooceanicola</taxon>
    </lineage>
</organism>
<sequence length="213" mass="21535">MAKQLSAPQVTEMLCEVAQALIGKVDVLTEADLATGDGDHGIGMRRGAEAALEALGATPDLSVQGAFKQTGMAIMSKTGGAAGAVFGTFFRGGAKAFDEVDTLTATAFRDFLGQSAAAVSKRGGVEEGAKTMVDAVAWAARRAAEADGDDLSEVLSAAERGALEGVEATKEMIATTGKARSLGERSLGHPDPGAISVSIILGAMKTYAAGQGD</sequence>
<keyword evidence="1" id="KW-0808">Transferase</keyword>
<gene>
    <name evidence="4" type="primary">dhaL</name>
    <name evidence="4" type="ORF">CVM52_03205</name>
</gene>
<keyword evidence="2 4" id="KW-0418">Kinase</keyword>
<dbReference type="SMART" id="SM01120">
    <property type="entry name" value="Dak2"/>
    <property type="match status" value="1"/>
</dbReference>
<accession>A0A2M8J5W0</accession>
<proteinExistence type="predicted"/>
<dbReference type="Pfam" id="PF02734">
    <property type="entry name" value="Dak2"/>
    <property type="match status" value="1"/>
</dbReference>
<feature type="domain" description="DhaL" evidence="3">
    <location>
        <begin position="8"/>
        <end position="206"/>
    </location>
</feature>
<dbReference type="AlphaFoldDB" id="A0A2M8J5W0"/>
<comment type="caution">
    <text evidence="4">The sequence shown here is derived from an EMBL/GenBank/DDBJ whole genome shotgun (WGS) entry which is preliminary data.</text>
</comment>
<dbReference type="InterPro" id="IPR004007">
    <property type="entry name" value="DhaL_dom"/>
</dbReference>
<dbReference type="InterPro" id="IPR036117">
    <property type="entry name" value="DhaL_dom_sf"/>
</dbReference>
<dbReference type="EMBL" id="PGTB01000004">
    <property type="protein sequence ID" value="PJE38164.1"/>
    <property type="molecule type" value="Genomic_DNA"/>
</dbReference>
<dbReference type="PANTHER" id="PTHR28629">
    <property type="entry name" value="TRIOKINASE/FMN CYCLASE"/>
    <property type="match status" value="1"/>
</dbReference>
<dbReference type="GO" id="GO:0004371">
    <property type="term" value="F:glycerone kinase activity"/>
    <property type="evidence" value="ECO:0007669"/>
    <property type="project" value="InterPro"/>
</dbReference>
<dbReference type="InterPro" id="IPR012737">
    <property type="entry name" value="DhaK_L_YcgS"/>
</dbReference>
<reference evidence="4 5" key="1">
    <citation type="journal article" date="2018" name="Int. J. Syst. Evol. Microbiol.">
        <title>Pseudooceanicola lipolyticus sp. nov., a marine alphaproteobacterium, reclassification of Oceanicola flagellatus as Pseudooceanicola flagellatus comb. nov. and emended description of the genus Pseudooceanicola.</title>
        <authorList>
            <person name="Huang M.-M."/>
            <person name="Guo L.-L."/>
            <person name="Wu Y.-H."/>
            <person name="Lai Q.-L."/>
            <person name="Shao Z.-Z."/>
            <person name="Wang C.-S."/>
            <person name="Wu M."/>
            <person name="Xu X.-W."/>
        </authorList>
    </citation>
    <scope>NUCLEOTIDE SEQUENCE [LARGE SCALE GENOMIC DNA]</scope>
    <source>
        <strain evidence="4 5">157</strain>
    </source>
</reference>
<name>A0A2M8J5W0_9RHOB</name>
<dbReference type="RefSeq" id="WP_100161157.1">
    <property type="nucleotide sequence ID" value="NZ_PGTB01000004.1"/>
</dbReference>
<dbReference type="SUPFAM" id="SSF101473">
    <property type="entry name" value="DhaL-like"/>
    <property type="match status" value="1"/>
</dbReference>
<dbReference type="Gene3D" id="1.25.40.340">
    <property type="match status" value="1"/>
</dbReference>
<dbReference type="OrthoDB" id="9800291at2"/>
<evidence type="ECO:0000259" key="3">
    <source>
        <dbReference type="PROSITE" id="PS51480"/>
    </source>
</evidence>
<dbReference type="PROSITE" id="PS51480">
    <property type="entry name" value="DHAL"/>
    <property type="match status" value="1"/>
</dbReference>
<dbReference type="GO" id="GO:0005829">
    <property type="term" value="C:cytosol"/>
    <property type="evidence" value="ECO:0007669"/>
    <property type="project" value="TreeGrafter"/>
</dbReference>
<evidence type="ECO:0000313" key="5">
    <source>
        <dbReference type="Proteomes" id="UP000231553"/>
    </source>
</evidence>
<keyword evidence="5" id="KW-1185">Reference proteome</keyword>
<dbReference type="PANTHER" id="PTHR28629:SF4">
    <property type="entry name" value="TRIOKINASE_FMN CYCLASE"/>
    <property type="match status" value="1"/>
</dbReference>
<dbReference type="GO" id="GO:0019563">
    <property type="term" value="P:glycerol catabolic process"/>
    <property type="evidence" value="ECO:0007669"/>
    <property type="project" value="TreeGrafter"/>
</dbReference>
<evidence type="ECO:0000313" key="4">
    <source>
        <dbReference type="EMBL" id="PJE38164.1"/>
    </source>
</evidence>
<protein>
    <submittedName>
        <fullName evidence="4">Dihydroxyacetone kinase subunit L</fullName>
    </submittedName>
</protein>
<dbReference type="FunFam" id="1.25.40.340:FF:000002">
    <property type="entry name" value="Dihydroxyacetone kinase, L subunit"/>
    <property type="match status" value="1"/>
</dbReference>
<dbReference type="Proteomes" id="UP000231553">
    <property type="component" value="Unassembled WGS sequence"/>
</dbReference>
<evidence type="ECO:0000256" key="1">
    <source>
        <dbReference type="ARBA" id="ARBA00022679"/>
    </source>
</evidence>
<evidence type="ECO:0000256" key="2">
    <source>
        <dbReference type="ARBA" id="ARBA00022777"/>
    </source>
</evidence>
<dbReference type="InterPro" id="IPR050861">
    <property type="entry name" value="Dihydroxyacetone_Kinase"/>
</dbReference>